<dbReference type="Gene3D" id="2.60.120.10">
    <property type="entry name" value="Jelly Rolls"/>
    <property type="match status" value="1"/>
</dbReference>
<reference evidence="2 3" key="1">
    <citation type="journal article" date="2010" name="Mol. Plant Microbe Interact.">
        <title>Streptomyces scabies 87-22 contains a coronafacic acid-like biosynthetic cluster that contributes to plant-microbe interactions.</title>
        <authorList>
            <person name="Bignell D.R."/>
            <person name="Seipke R.F."/>
            <person name="Huguet-Tapia J.C."/>
            <person name="Chambers A.H."/>
            <person name="Parry R.J."/>
            <person name="Loria R."/>
        </authorList>
    </citation>
    <scope>NUCLEOTIDE SEQUENCE [LARGE SCALE GENOMIC DNA]</scope>
    <source>
        <strain evidence="2 3">87.22</strain>
    </source>
</reference>
<dbReference type="SUPFAM" id="SSF51182">
    <property type="entry name" value="RmlC-like cupins"/>
    <property type="match status" value="1"/>
</dbReference>
<proteinExistence type="predicted"/>
<gene>
    <name evidence="2" type="ordered locus">SCAB_72301</name>
</gene>
<sequence length="151" mass="16258">MVKLLDHMDRWSSSLTIQSPSMTPEARMPVVRPSEAVTHEIHGARFVSYATPRTGSRELAAWRGEIPPGTKAPAHTVTREEILHLLSGELVVTLDGRTERVAAGDTLIVNAGATLTVENPSTETAVTWVATSLGLEAELADGTRIVPPWAN</sequence>
<dbReference type="eggNOG" id="COG0662">
    <property type="taxonomic scope" value="Bacteria"/>
</dbReference>
<dbReference type="InterPro" id="IPR011051">
    <property type="entry name" value="RmlC_Cupin_sf"/>
</dbReference>
<dbReference type="HOGENOM" id="CLU_132093_0_0_11"/>
<evidence type="ECO:0000313" key="2">
    <source>
        <dbReference type="EMBL" id="CBG74220.1"/>
    </source>
</evidence>
<dbReference type="InterPro" id="IPR014710">
    <property type="entry name" value="RmlC-like_jellyroll"/>
</dbReference>
<dbReference type="EMBL" id="FN554889">
    <property type="protein sequence ID" value="CBG74220.1"/>
    <property type="molecule type" value="Genomic_DNA"/>
</dbReference>
<dbReference type="Pfam" id="PF07883">
    <property type="entry name" value="Cupin_2"/>
    <property type="match status" value="1"/>
</dbReference>
<dbReference type="KEGG" id="scb:SCAB_72301"/>
<dbReference type="Proteomes" id="UP000001444">
    <property type="component" value="Chromosome"/>
</dbReference>
<protein>
    <recommendedName>
        <fullName evidence="1">Cupin type-2 domain-containing protein</fullName>
    </recommendedName>
</protein>
<name>C9Z1F4_STRSW</name>
<dbReference type="InterPro" id="IPR013096">
    <property type="entry name" value="Cupin_2"/>
</dbReference>
<evidence type="ECO:0000259" key="1">
    <source>
        <dbReference type="Pfam" id="PF07883"/>
    </source>
</evidence>
<accession>C9Z1F4</accession>
<evidence type="ECO:0000313" key="3">
    <source>
        <dbReference type="Proteomes" id="UP000001444"/>
    </source>
</evidence>
<keyword evidence="3" id="KW-1185">Reference proteome</keyword>
<dbReference type="CDD" id="cd20299">
    <property type="entry name" value="cupin_YP766765-like"/>
    <property type="match status" value="1"/>
</dbReference>
<dbReference type="AlphaFoldDB" id="C9Z1F4"/>
<dbReference type="STRING" id="680198.SCAB_72301"/>
<feature type="domain" description="Cupin type-2" evidence="1">
    <location>
        <begin position="65"/>
        <end position="129"/>
    </location>
</feature>
<organism evidence="2 3">
    <name type="scientific">Streptomyces scabiei (strain 87.22)</name>
    <dbReference type="NCBI Taxonomy" id="680198"/>
    <lineage>
        <taxon>Bacteria</taxon>
        <taxon>Bacillati</taxon>
        <taxon>Actinomycetota</taxon>
        <taxon>Actinomycetes</taxon>
        <taxon>Kitasatosporales</taxon>
        <taxon>Streptomycetaceae</taxon>
        <taxon>Streptomyces</taxon>
    </lineage>
</organism>